<name>A0A9D2KV30_9BACE</name>
<comment type="caution">
    <text evidence="2">The sequence shown here is derived from an EMBL/GenBank/DDBJ whole genome shotgun (WGS) entry which is preliminary data.</text>
</comment>
<dbReference type="Pfam" id="PF13595">
    <property type="entry name" value="DUF4138"/>
    <property type="match status" value="2"/>
</dbReference>
<dbReference type="Proteomes" id="UP000823862">
    <property type="component" value="Unassembled WGS sequence"/>
</dbReference>
<proteinExistence type="predicted"/>
<dbReference type="EMBL" id="DWZI01000038">
    <property type="protein sequence ID" value="HJA85997.1"/>
    <property type="molecule type" value="Genomic_DNA"/>
</dbReference>
<organism evidence="2 3">
    <name type="scientific">Candidatus Bacteroides avicola</name>
    <dbReference type="NCBI Taxonomy" id="2838468"/>
    <lineage>
        <taxon>Bacteria</taxon>
        <taxon>Pseudomonadati</taxon>
        <taxon>Bacteroidota</taxon>
        <taxon>Bacteroidia</taxon>
        <taxon>Bacteroidales</taxon>
        <taxon>Bacteroidaceae</taxon>
        <taxon>Bacteroides</taxon>
    </lineage>
</organism>
<sequence>MKKIKIAYMLFGLLCCLSASAQETETPRKEAITQKDIRISFDYVKHLVFPVQVSDIAIGKENLILAERVEEAPHIVRLSAQAEDFEEETNLTVVCIDGSVYTYHVTYQYGDETDTCPVIYEDNGKWQHHDYRAEVSDLHVTEFFFPEDVVYGTPGNEMSFSLSTYNNQLKVVTAPDAVAYSNLFVIDKDMNTYHITIRRNETASYTYNFDNARQYTAHVDVNSQEMEKCIRELRTKERNIFSLGVIKNKFELSMANLYVHNDFMFFVFDVRNNSHIDYDIEFVKCFQRDLKKSKNAIQQETAIDPVYLKDFETKIKGKSRNRLILGFQKFTIPDDKVFEIEMYERNGGRHMKLAVFNEYILSAEPLYKERP</sequence>
<keyword evidence="1" id="KW-0732">Signal</keyword>
<reference evidence="2" key="2">
    <citation type="submission" date="2021-04" db="EMBL/GenBank/DDBJ databases">
        <authorList>
            <person name="Gilroy R."/>
        </authorList>
    </citation>
    <scope>NUCLEOTIDE SEQUENCE</scope>
    <source>
        <strain evidence="2">ChiHjej12B11-9795</strain>
    </source>
</reference>
<evidence type="ECO:0000313" key="3">
    <source>
        <dbReference type="Proteomes" id="UP000823862"/>
    </source>
</evidence>
<gene>
    <name evidence="2" type="ORF">H9950_07395</name>
</gene>
<dbReference type="AlphaFoldDB" id="A0A9D2KV30"/>
<evidence type="ECO:0000313" key="2">
    <source>
        <dbReference type="EMBL" id="HJA85997.1"/>
    </source>
</evidence>
<feature type="chain" id="PRO_5038952628" evidence="1">
    <location>
        <begin position="22"/>
        <end position="371"/>
    </location>
</feature>
<feature type="signal peptide" evidence="1">
    <location>
        <begin position="1"/>
        <end position="21"/>
    </location>
</feature>
<reference evidence="2" key="1">
    <citation type="journal article" date="2021" name="PeerJ">
        <title>Extensive microbial diversity within the chicken gut microbiome revealed by metagenomics and culture.</title>
        <authorList>
            <person name="Gilroy R."/>
            <person name="Ravi A."/>
            <person name="Getino M."/>
            <person name="Pursley I."/>
            <person name="Horton D.L."/>
            <person name="Alikhan N.F."/>
            <person name="Baker D."/>
            <person name="Gharbi K."/>
            <person name="Hall N."/>
            <person name="Watson M."/>
            <person name="Adriaenssens E.M."/>
            <person name="Foster-Nyarko E."/>
            <person name="Jarju S."/>
            <person name="Secka A."/>
            <person name="Antonio M."/>
            <person name="Oren A."/>
            <person name="Chaudhuri R.R."/>
            <person name="La Ragione R."/>
            <person name="Hildebrand F."/>
            <person name="Pallen M.J."/>
        </authorList>
    </citation>
    <scope>NUCLEOTIDE SEQUENCE</scope>
    <source>
        <strain evidence="2">ChiHjej12B11-9795</strain>
    </source>
</reference>
<dbReference type="InterPro" id="IPR022298">
    <property type="entry name" value="Conjug_transposon_TraN"/>
</dbReference>
<evidence type="ECO:0000256" key="1">
    <source>
        <dbReference type="SAM" id="SignalP"/>
    </source>
</evidence>
<accession>A0A9D2KV30</accession>
<protein>
    <submittedName>
        <fullName evidence="2">DUF4138 domain-containing protein</fullName>
    </submittedName>
</protein>